<evidence type="ECO:0000313" key="2">
    <source>
        <dbReference type="Proteomes" id="UP000326939"/>
    </source>
</evidence>
<reference evidence="2" key="1">
    <citation type="journal article" date="2019" name="Gigascience">
        <title>De novo genome assembly of the endangered Acer yangbiense, a plant species with extremely small populations endemic to Yunnan Province, China.</title>
        <authorList>
            <person name="Yang J."/>
            <person name="Wariss H.M."/>
            <person name="Tao L."/>
            <person name="Zhang R."/>
            <person name="Yun Q."/>
            <person name="Hollingsworth P."/>
            <person name="Dao Z."/>
            <person name="Luo G."/>
            <person name="Guo H."/>
            <person name="Ma Y."/>
            <person name="Sun W."/>
        </authorList>
    </citation>
    <scope>NUCLEOTIDE SEQUENCE [LARGE SCALE GENOMIC DNA]</scope>
    <source>
        <strain evidence="2">cv. br00</strain>
    </source>
</reference>
<organism evidence="1 2">
    <name type="scientific">Salix brachista</name>
    <dbReference type="NCBI Taxonomy" id="2182728"/>
    <lineage>
        <taxon>Eukaryota</taxon>
        <taxon>Viridiplantae</taxon>
        <taxon>Streptophyta</taxon>
        <taxon>Embryophyta</taxon>
        <taxon>Tracheophyta</taxon>
        <taxon>Spermatophyta</taxon>
        <taxon>Magnoliopsida</taxon>
        <taxon>eudicotyledons</taxon>
        <taxon>Gunneridae</taxon>
        <taxon>Pentapetalae</taxon>
        <taxon>rosids</taxon>
        <taxon>fabids</taxon>
        <taxon>Malpighiales</taxon>
        <taxon>Salicaceae</taxon>
        <taxon>Saliceae</taxon>
        <taxon>Salix</taxon>
    </lineage>
</organism>
<accession>A0A5N5LND1</accession>
<dbReference type="EMBL" id="VDCV01000008">
    <property type="protein sequence ID" value="KAB5544118.1"/>
    <property type="molecule type" value="Genomic_DNA"/>
</dbReference>
<keyword evidence="2" id="KW-1185">Reference proteome</keyword>
<name>A0A5N5LND1_9ROSI</name>
<gene>
    <name evidence="1" type="ORF">DKX38_012230</name>
</gene>
<protein>
    <submittedName>
        <fullName evidence="1">Uncharacterized protein</fullName>
    </submittedName>
</protein>
<evidence type="ECO:0000313" key="1">
    <source>
        <dbReference type="EMBL" id="KAB5544118.1"/>
    </source>
</evidence>
<comment type="caution">
    <text evidence="1">The sequence shown here is derived from an EMBL/GenBank/DDBJ whole genome shotgun (WGS) entry which is preliminary data.</text>
</comment>
<proteinExistence type="predicted"/>
<sequence length="93" mass="10861">MSVHSCIFIQIYCFEFLGLMMKSDNPCILGCFWSIDVWLDINMIYLITRHLTTMEVSFQLHSQVLIPNMLKWFCPTAVIHLRDGMSYPTAHDS</sequence>
<dbReference type="Proteomes" id="UP000326939">
    <property type="component" value="Chromosome 8"/>
</dbReference>
<dbReference type="AlphaFoldDB" id="A0A5N5LND1"/>